<dbReference type="eggNOG" id="COG1266">
    <property type="taxonomic scope" value="Bacteria"/>
</dbReference>
<dbReference type="Proteomes" id="UP000595859">
    <property type="component" value="Chromosome"/>
</dbReference>
<dbReference type="EMBL" id="AAXKXX010000015">
    <property type="protein sequence ID" value="EGQ4385323.1"/>
    <property type="molecule type" value="Genomic_DNA"/>
</dbReference>
<reference evidence="6" key="2">
    <citation type="journal article" date="2018" name="Vet. Microbiol.">
        <title>Methicillin-resistant staphylococci amongst veterinary personnel, personnel-owned pets, patients and the hospital environment of two small animal veterinary hospitals.</title>
        <authorList>
            <person name="Worthing K.A."/>
            <person name="Brown J."/>
            <person name="Gerber L."/>
            <person name="Abraham S."/>
            <person name="Trott D."/>
            <person name="Norris J.M."/>
        </authorList>
    </citation>
    <scope>NUCLEOTIDE SEQUENCE</scope>
    <source>
        <strain evidence="6">ST496-2</strain>
    </source>
</reference>
<dbReference type="GO" id="GO:0006508">
    <property type="term" value="P:proteolysis"/>
    <property type="evidence" value="ECO:0007669"/>
    <property type="project" value="UniProtKB-KW"/>
</dbReference>
<feature type="transmembrane region" description="Helical" evidence="1">
    <location>
        <begin position="84"/>
        <end position="105"/>
    </location>
</feature>
<feature type="transmembrane region" description="Helical" evidence="1">
    <location>
        <begin position="213"/>
        <end position="235"/>
    </location>
</feature>
<dbReference type="GO" id="GO:0080120">
    <property type="term" value="P:CAAX-box protein maturation"/>
    <property type="evidence" value="ECO:0007669"/>
    <property type="project" value="UniProtKB-ARBA"/>
</dbReference>
<sequence>MHMSSKQVAWRDLWAIVIYFLAQIILGNVFSLFLIPSTQIPVAMALLIVGILTSIFVIIYLAWSHRHGLKTKITVALMQSRKHIKLMISVYVLYMIANMIFTYVLQLLPEQWQFKETGNQEALMAFFHQPAWLPLVFLSLAILTPITEELLFRHIIIGELGKKWGLMFTGLISIVIFASLHMFAAHHPLEAVPYIFLATMFVVAYIKSGCNIAVSIFLHMFNNTLAFIGVLFQIFS</sequence>
<organism evidence="4 7">
    <name type="scientific">Staphylococcus pseudintermedius</name>
    <dbReference type="NCBI Taxonomy" id="283734"/>
    <lineage>
        <taxon>Bacteria</taxon>
        <taxon>Bacillati</taxon>
        <taxon>Bacillota</taxon>
        <taxon>Bacilli</taxon>
        <taxon>Bacillales</taxon>
        <taxon>Staphylococcaceae</taxon>
        <taxon>Staphylococcus</taxon>
        <taxon>Staphylococcus intermedius group</taxon>
    </lineage>
</organism>
<evidence type="ECO:0000313" key="5">
    <source>
        <dbReference type="EMBL" id="QQM97751.1"/>
    </source>
</evidence>
<feature type="domain" description="CAAX prenyl protease 2/Lysostaphin resistance protein A-like" evidence="2">
    <location>
        <begin position="131"/>
        <end position="224"/>
    </location>
</feature>
<feature type="transmembrane region" description="Helical" evidence="1">
    <location>
        <begin position="131"/>
        <end position="152"/>
    </location>
</feature>
<dbReference type="Proteomes" id="UP000246351">
    <property type="component" value="Unassembled WGS sequence"/>
</dbReference>
<reference evidence="4 7" key="1">
    <citation type="journal article" date="2018" name="Vet. Microbiol.">
        <title>Clonal diversity and geographic distribution of methicillin-resistant Staphylococcus pseudintermedius from Australian animals: Discovery of novel sequence types.</title>
        <authorList>
            <person name="Worthing K.A."/>
            <person name="Abraham S."/>
            <person name="Coombs G.W."/>
            <person name="Pang S."/>
            <person name="Saputra S."/>
            <person name="Jordan D."/>
            <person name="Trott D.J."/>
            <person name="Norris J.M."/>
        </authorList>
    </citation>
    <scope>NUCLEOTIDE SEQUENCE [LARGE SCALE GENOMIC DNA]</scope>
    <source>
        <strain evidence="4 7">ST71 3</strain>
    </source>
</reference>
<keyword evidence="1" id="KW-0472">Membrane</keyword>
<feature type="transmembrane region" description="Helical" evidence="1">
    <location>
        <begin position="164"/>
        <end position="185"/>
    </location>
</feature>
<dbReference type="GO" id="GO:0008237">
    <property type="term" value="F:metallopeptidase activity"/>
    <property type="evidence" value="ECO:0007669"/>
    <property type="project" value="UniProtKB-KW"/>
</dbReference>
<reference evidence="5 9" key="5">
    <citation type="submission" date="2020-12" db="EMBL/GenBank/DDBJ databases">
        <title>Whole genome sequencing and de novo assembly of Staphylococcus pseudintermedius: a novel pangenome approach to unravel pathogenesis of canine pyoderma.</title>
        <authorList>
            <person name="Ferrer L."/>
            <person name="Perez D."/>
            <person name="Fonticoba R."/>
            <person name="Vines J."/>
            <person name="Fabregas N."/>
            <person name="Madronero S."/>
            <person name="Meroni G."/>
            <person name="Martino P."/>
            <person name="Martinez S."/>
            <person name="Cusco A."/>
            <person name="Migura L."/>
            <person name="Francino O."/>
        </authorList>
    </citation>
    <scope>NUCLEOTIDE SEQUENCE [LARGE SCALE GENOMIC DNA]</scope>
    <source>
        <strain evidence="5 9">HSP080</strain>
    </source>
</reference>
<dbReference type="OrthoDB" id="2394218at2"/>
<accession>A0A166MSU0</accession>
<name>A0A166MSU0_STAPS</name>
<evidence type="ECO:0000313" key="6">
    <source>
        <dbReference type="EMBL" id="REA83297.1"/>
    </source>
</evidence>
<reference evidence="3 10" key="4">
    <citation type="submission" date="2018-11" db="EMBL/GenBank/DDBJ databases">
        <authorList>
            <consortium name="Veterinary Laboratory Investigation and Response Network"/>
        </authorList>
    </citation>
    <scope>NUCLEOTIDE SEQUENCE [LARGE SCALE GENOMIC DNA]</scope>
    <source>
        <strain evidence="3 10">SPSE-18-VL-LA-PA-Ryan-0021</strain>
    </source>
</reference>
<evidence type="ECO:0000313" key="7">
    <source>
        <dbReference type="Proteomes" id="UP000246351"/>
    </source>
</evidence>
<keyword evidence="4" id="KW-0482">Metalloprotease</keyword>
<dbReference type="Proteomes" id="UP000256409">
    <property type="component" value="Unassembled WGS sequence"/>
</dbReference>
<dbReference type="RefSeq" id="WP_014614566.1">
    <property type="nucleotide sequence ID" value="NZ_BAAFHU010000184.1"/>
</dbReference>
<dbReference type="PANTHER" id="PTHR36435">
    <property type="entry name" value="SLR1288 PROTEIN"/>
    <property type="match status" value="1"/>
</dbReference>
<dbReference type="EMBL" id="QQPC01000014">
    <property type="protein sequence ID" value="REA83297.1"/>
    <property type="molecule type" value="Genomic_DNA"/>
</dbReference>
<dbReference type="AlphaFoldDB" id="A0A166MSU0"/>
<evidence type="ECO:0000313" key="8">
    <source>
        <dbReference type="Proteomes" id="UP000256409"/>
    </source>
</evidence>
<feature type="transmembrane region" description="Helical" evidence="1">
    <location>
        <begin position="191"/>
        <end position="206"/>
    </location>
</feature>
<dbReference type="Pfam" id="PF02517">
    <property type="entry name" value="Rce1-like"/>
    <property type="match status" value="1"/>
</dbReference>
<evidence type="ECO:0000313" key="9">
    <source>
        <dbReference type="Proteomes" id="UP000595859"/>
    </source>
</evidence>
<keyword evidence="4" id="KW-0378">Hydrolase</keyword>
<dbReference type="EMBL" id="CP066884">
    <property type="protein sequence ID" value="QQM97751.1"/>
    <property type="molecule type" value="Genomic_DNA"/>
</dbReference>
<proteinExistence type="predicted"/>
<gene>
    <name evidence="4" type="ORF">DD924_00635</name>
    <name evidence="6" type="ORF">DV961_03120</name>
    <name evidence="3" type="ORF">EGV54_09490</name>
    <name evidence="5" type="ORF">JGZ15_09780</name>
</gene>
<dbReference type="PANTHER" id="PTHR36435:SF1">
    <property type="entry name" value="CAAX AMINO TERMINAL PROTEASE FAMILY PROTEIN"/>
    <property type="match status" value="1"/>
</dbReference>
<keyword evidence="1" id="KW-0812">Transmembrane</keyword>
<dbReference type="GO" id="GO:0004175">
    <property type="term" value="F:endopeptidase activity"/>
    <property type="evidence" value="ECO:0007669"/>
    <property type="project" value="UniProtKB-ARBA"/>
</dbReference>
<protein>
    <submittedName>
        <fullName evidence="4">CPBP family intramembrane metalloprotease</fullName>
    </submittedName>
</protein>
<dbReference type="OMA" id="TILFVFD"/>
<evidence type="ECO:0000256" key="1">
    <source>
        <dbReference type="SAM" id="Phobius"/>
    </source>
</evidence>
<dbReference type="Proteomes" id="UP000600220">
    <property type="component" value="Unassembled WGS sequence"/>
</dbReference>
<feature type="transmembrane region" description="Helical" evidence="1">
    <location>
        <begin position="40"/>
        <end position="63"/>
    </location>
</feature>
<dbReference type="InterPro" id="IPR003675">
    <property type="entry name" value="Rce1/LyrA-like_dom"/>
</dbReference>
<keyword evidence="1" id="KW-1133">Transmembrane helix</keyword>
<feature type="transmembrane region" description="Helical" evidence="1">
    <location>
        <begin position="12"/>
        <end position="34"/>
    </location>
</feature>
<reference evidence="8" key="3">
    <citation type="journal article" date="2018" name="Vet. Microbiol.">
        <title>Molecular epidemiology of methicillin-resistant staphylococci amongst veterinary personnel, personnel-owned pets, patients and the hospital environment of two companion animal veterinary hospitals.</title>
        <authorList>
            <person name="Worthing K.A."/>
            <person name="Brown J."/>
            <person name="Gerber L."/>
            <person name="Abraham S."/>
            <person name="Trott D."/>
            <person name="Norris J.M."/>
        </authorList>
    </citation>
    <scope>NUCLEOTIDE SEQUENCE [LARGE SCALE GENOMIC DNA]</scope>
    <source>
        <strain evidence="8">ST496-2</strain>
    </source>
</reference>
<dbReference type="STRING" id="937773.SPSINT_0403"/>
<dbReference type="EMBL" id="QEIV01000037">
    <property type="protein sequence ID" value="PWZ99814.1"/>
    <property type="molecule type" value="Genomic_DNA"/>
</dbReference>
<evidence type="ECO:0000313" key="10">
    <source>
        <dbReference type="Proteomes" id="UP000600220"/>
    </source>
</evidence>
<evidence type="ECO:0000313" key="4">
    <source>
        <dbReference type="EMBL" id="PWZ99814.1"/>
    </source>
</evidence>
<keyword evidence="10" id="KW-1185">Reference proteome</keyword>
<keyword evidence="4" id="KW-0645">Protease</keyword>
<evidence type="ECO:0000259" key="2">
    <source>
        <dbReference type="Pfam" id="PF02517"/>
    </source>
</evidence>
<evidence type="ECO:0000313" key="3">
    <source>
        <dbReference type="EMBL" id="EGQ4385323.1"/>
    </source>
</evidence>
<dbReference type="InterPro" id="IPR052710">
    <property type="entry name" value="CAAX_protease"/>
</dbReference>